<keyword evidence="3" id="KW-1185">Reference proteome</keyword>
<organism evidence="2 3">
    <name type="scientific">Metarhizium humberi</name>
    <dbReference type="NCBI Taxonomy" id="2596975"/>
    <lineage>
        <taxon>Eukaryota</taxon>
        <taxon>Fungi</taxon>
        <taxon>Dikarya</taxon>
        <taxon>Ascomycota</taxon>
        <taxon>Pezizomycotina</taxon>
        <taxon>Sordariomycetes</taxon>
        <taxon>Hypocreomycetidae</taxon>
        <taxon>Hypocreales</taxon>
        <taxon>Clavicipitaceae</taxon>
        <taxon>Metarhizium</taxon>
    </lineage>
</organism>
<keyword evidence="1" id="KW-0732">Signal</keyword>
<gene>
    <name evidence="2" type="ORF">MHUMG1_07623</name>
</gene>
<reference evidence="2 3" key="1">
    <citation type="submission" date="2020-07" db="EMBL/GenBank/DDBJ databases">
        <title>Metarhizium humberi genome.</title>
        <authorList>
            <person name="Lysoe E."/>
        </authorList>
    </citation>
    <scope>NUCLEOTIDE SEQUENCE [LARGE SCALE GENOMIC DNA]</scope>
    <source>
        <strain evidence="2 3">ESALQ1638</strain>
    </source>
</reference>
<proteinExistence type="predicted"/>
<dbReference type="EMBL" id="JACEFI010000015">
    <property type="protein sequence ID" value="KAH0594788.1"/>
    <property type="molecule type" value="Genomic_DNA"/>
</dbReference>
<evidence type="ECO:0000313" key="2">
    <source>
        <dbReference type="EMBL" id="KAH0594788.1"/>
    </source>
</evidence>
<name>A0A9P8M6N6_9HYPO</name>
<evidence type="ECO:0000256" key="1">
    <source>
        <dbReference type="SAM" id="SignalP"/>
    </source>
</evidence>
<comment type="caution">
    <text evidence="2">The sequence shown here is derived from an EMBL/GenBank/DDBJ whole genome shotgun (WGS) entry which is preliminary data.</text>
</comment>
<feature type="chain" id="PRO_5040372405" evidence="1">
    <location>
        <begin position="18"/>
        <end position="175"/>
    </location>
</feature>
<evidence type="ECO:0000313" key="3">
    <source>
        <dbReference type="Proteomes" id="UP000764110"/>
    </source>
</evidence>
<feature type="signal peptide" evidence="1">
    <location>
        <begin position="1"/>
        <end position="17"/>
    </location>
</feature>
<protein>
    <submittedName>
        <fullName evidence="2">Uncharacterized protein</fullName>
    </submittedName>
</protein>
<accession>A0A9P8M6N6</accession>
<sequence length="175" mass="19444">MKFTLPLLALLAGFAAAKIDGSSVNDIDNNELGEGAPNHCPVGRPCSSDRQCGSCSCNDWTGNLIFSHLRTFEYLVAKTEGPTFILYWGDDDQIVSLGTEFTISMDRFRTLSDHFISEPAAVAQDMLYGLDPVLNIAKIKDDMTNRDVGYLFVKDEENGFQMSTERLLNRLSQPH</sequence>
<dbReference type="Proteomes" id="UP000764110">
    <property type="component" value="Unassembled WGS sequence"/>
</dbReference>
<dbReference type="AlphaFoldDB" id="A0A9P8M6N6"/>